<dbReference type="RefSeq" id="WP_089897697.1">
    <property type="nucleotide sequence ID" value="NZ_FOCI01000001.1"/>
</dbReference>
<keyword evidence="5" id="KW-1185">Reference proteome</keyword>
<dbReference type="SUPFAM" id="SSF56925">
    <property type="entry name" value="OMPA-like"/>
    <property type="match status" value="1"/>
</dbReference>
<dbReference type="OrthoDB" id="268975at2"/>
<evidence type="ECO:0000259" key="3">
    <source>
        <dbReference type="Pfam" id="PF13505"/>
    </source>
</evidence>
<feature type="domain" description="Outer membrane protein beta-barrel" evidence="3">
    <location>
        <begin position="38"/>
        <end position="199"/>
    </location>
</feature>
<proteinExistence type="predicted"/>
<protein>
    <submittedName>
        <fullName evidence="4">Opacity protein</fullName>
    </submittedName>
</protein>
<feature type="chain" id="PRO_5011651495" evidence="2">
    <location>
        <begin position="22"/>
        <end position="199"/>
    </location>
</feature>
<name>A0A1H7YIY5_9RHOB</name>
<evidence type="ECO:0000256" key="2">
    <source>
        <dbReference type="SAM" id="SignalP"/>
    </source>
</evidence>
<dbReference type="InterPro" id="IPR011250">
    <property type="entry name" value="OMP/PagP_B-barrel"/>
</dbReference>
<sequence length="199" mass="20606">MKNIVITSAVALIATATTAFAGGIAAPVMEAAPVAPVAVATPVIVTNDWSGFYLGGQIGTGDVELDNGVAAVEQDLSSYGVQAGYLYDLGSFVLGGEASYNVLDIDTLGDDNSVTRVGVIAGYDAGRFLPYLTGGYASLDVGLLDESDDGYYYGVGAMYAVTDSLNVGIEYLDHQFDDFASSGTDINAQTTSLKVNYAF</sequence>
<accession>A0A1H7YIY5</accession>
<dbReference type="STRING" id="245187.SAMN04488003_101161"/>
<feature type="signal peptide" evidence="2">
    <location>
        <begin position="1"/>
        <end position="21"/>
    </location>
</feature>
<dbReference type="InterPro" id="IPR027385">
    <property type="entry name" value="Beta-barrel_OMP"/>
</dbReference>
<dbReference type="Pfam" id="PF13505">
    <property type="entry name" value="OMP_b-brl"/>
    <property type="match status" value="1"/>
</dbReference>
<organism evidence="4 5">
    <name type="scientific">Loktanella fryxellensis</name>
    <dbReference type="NCBI Taxonomy" id="245187"/>
    <lineage>
        <taxon>Bacteria</taxon>
        <taxon>Pseudomonadati</taxon>
        <taxon>Pseudomonadota</taxon>
        <taxon>Alphaproteobacteria</taxon>
        <taxon>Rhodobacterales</taxon>
        <taxon>Roseobacteraceae</taxon>
        <taxon>Loktanella</taxon>
    </lineage>
</organism>
<evidence type="ECO:0000256" key="1">
    <source>
        <dbReference type="ARBA" id="ARBA00022729"/>
    </source>
</evidence>
<evidence type="ECO:0000313" key="5">
    <source>
        <dbReference type="Proteomes" id="UP000199585"/>
    </source>
</evidence>
<dbReference type="EMBL" id="FOCI01000001">
    <property type="protein sequence ID" value="SEM45109.1"/>
    <property type="molecule type" value="Genomic_DNA"/>
</dbReference>
<evidence type="ECO:0000313" key="4">
    <source>
        <dbReference type="EMBL" id="SEM45109.1"/>
    </source>
</evidence>
<dbReference type="Proteomes" id="UP000199585">
    <property type="component" value="Unassembled WGS sequence"/>
</dbReference>
<reference evidence="4 5" key="1">
    <citation type="submission" date="2016-10" db="EMBL/GenBank/DDBJ databases">
        <authorList>
            <person name="de Groot N.N."/>
        </authorList>
    </citation>
    <scope>NUCLEOTIDE SEQUENCE [LARGE SCALE GENOMIC DNA]</scope>
    <source>
        <strain evidence="4 5">DSM 16213</strain>
    </source>
</reference>
<dbReference type="Gene3D" id="2.40.160.20">
    <property type="match status" value="1"/>
</dbReference>
<gene>
    <name evidence="4" type="ORF">SAMN04488003_101161</name>
</gene>
<dbReference type="AlphaFoldDB" id="A0A1H7YIY5"/>
<keyword evidence="1 2" id="KW-0732">Signal</keyword>